<dbReference type="OMA" id="KCGENPP"/>
<keyword evidence="3" id="KW-1185">Reference proteome</keyword>
<evidence type="ECO:0000313" key="3">
    <source>
        <dbReference type="Proteomes" id="UP000005226"/>
    </source>
</evidence>
<dbReference type="FunCoup" id="A0A3B5K7M5">
    <property type="interactions" value="10"/>
</dbReference>
<reference evidence="2 3" key="1">
    <citation type="journal article" date="2011" name="Genome Biol. Evol.">
        <title>Integration of the genetic map and genome assembly of fugu facilitates insights into distinct features of genome evolution in teleosts and mammals.</title>
        <authorList>
            <person name="Kai W."/>
            <person name="Kikuchi K."/>
            <person name="Tohari S."/>
            <person name="Chew A.K."/>
            <person name="Tay A."/>
            <person name="Fujiwara A."/>
            <person name="Hosoya S."/>
            <person name="Suetake H."/>
            <person name="Naruse K."/>
            <person name="Brenner S."/>
            <person name="Suzuki Y."/>
            <person name="Venkatesh B."/>
        </authorList>
    </citation>
    <scope>NUCLEOTIDE SEQUENCE [LARGE SCALE GENOMIC DNA]</scope>
</reference>
<dbReference type="InParanoid" id="A0A3B5K7M5"/>
<name>A0A3B5K7M5_TAKRU</name>
<dbReference type="Proteomes" id="UP000005226">
    <property type="component" value="Chromosome 4"/>
</dbReference>
<reference evidence="2" key="3">
    <citation type="submission" date="2025-09" db="UniProtKB">
        <authorList>
            <consortium name="Ensembl"/>
        </authorList>
    </citation>
    <scope>IDENTIFICATION</scope>
</reference>
<reference evidence="2" key="2">
    <citation type="submission" date="2025-08" db="UniProtKB">
        <authorList>
            <consortium name="Ensembl"/>
        </authorList>
    </citation>
    <scope>IDENTIFICATION</scope>
</reference>
<evidence type="ECO:0000256" key="1">
    <source>
        <dbReference type="SAM" id="SignalP"/>
    </source>
</evidence>
<feature type="chain" id="PRO_5030075197" evidence="1">
    <location>
        <begin position="25"/>
        <end position="217"/>
    </location>
</feature>
<organism evidence="2 3">
    <name type="scientific">Takifugu rubripes</name>
    <name type="common">Japanese pufferfish</name>
    <name type="synonym">Fugu rubripes</name>
    <dbReference type="NCBI Taxonomy" id="31033"/>
    <lineage>
        <taxon>Eukaryota</taxon>
        <taxon>Metazoa</taxon>
        <taxon>Chordata</taxon>
        <taxon>Craniata</taxon>
        <taxon>Vertebrata</taxon>
        <taxon>Euteleostomi</taxon>
        <taxon>Actinopterygii</taxon>
        <taxon>Neopterygii</taxon>
        <taxon>Teleostei</taxon>
        <taxon>Neoteleostei</taxon>
        <taxon>Acanthomorphata</taxon>
        <taxon>Eupercaria</taxon>
        <taxon>Tetraodontiformes</taxon>
        <taxon>Tetradontoidea</taxon>
        <taxon>Tetraodontidae</taxon>
        <taxon>Takifugu</taxon>
    </lineage>
</organism>
<sequence length="217" mass="24081">MSSSVFTWTPGWVWLLAVCTFSAAQHETLSQNCSTEANQLLAALEEVVECGEDLSWSSEDLASVLLSTMKLKDLLQKQQLKDCHGAQPKECPEPKIPQNGGLVCVTAANRRFCKPLCNNGFDFAFLRRSRLYDECSERTKYKWDSQYVGGNTLAVCSEALLQISGAKTAYFPQNQTCLTTKSSSQHQSDVIRTFIKELADQSVHAESQHACLVCGEQ</sequence>
<dbReference type="AlphaFoldDB" id="A0A3B5K7M5"/>
<dbReference type="GeneTree" id="ENSGT00610000086460"/>
<feature type="signal peptide" evidence="1">
    <location>
        <begin position="1"/>
        <end position="24"/>
    </location>
</feature>
<gene>
    <name evidence="2" type="primary">si:ch1073-126c3.2</name>
</gene>
<evidence type="ECO:0000313" key="2">
    <source>
        <dbReference type="Ensembl" id="ENSTRUP00000053647.2"/>
    </source>
</evidence>
<accession>A0A3B5K7M5</accession>
<proteinExistence type="predicted"/>
<dbReference type="Ensembl" id="ENSTRUT00000050486.2">
    <property type="protein sequence ID" value="ENSTRUP00000053647.2"/>
    <property type="gene ID" value="ENSTRUG00000020935.2"/>
</dbReference>
<keyword evidence="1" id="KW-0732">Signal</keyword>
<protein>
    <submittedName>
        <fullName evidence="2">Si:ch1073-126c3.2</fullName>
    </submittedName>
</protein>